<evidence type="ECO:0000313" key="2">
    <source>
        <dbReference type="EMBL" id="CAH2222657.1"/>
    </source>
</evidence>
<dbReference type="Proteomes" id="UP000838756">
    <property type="component" value="Unassembled WGS sequence"/>
</dbReference>
<feature type="region of interest" description="Disordered" evidence="1">
    <location>
        <begin position="1"/>
        <end position="53"/>
    </location>
</feature>
<dbReference type="EMBL" id="CAKXAJ010020486">
    <property type="protein sequence ID" value="CAH2222657.1"/>
    <property type="molecule type" value="Genomic_DNA"/>
</dbReference>
<accession>A0A8S4QXA5</accession>
<keyword evidence="3" id="KW-1185">Reference proteome</keyword>
<organism evidence="2 3">
    <name type="scientific">Pararge aegeria aegeria</name>
    <dbReference type="NCBI Taxonomy" id="348720"/>
    <lineage>
        <taxon>Eukaryota</taxon>
        <taxon>Metazoa</taxon>
        <taxon>Ecdysozoa</taxon>
        <taxon>Arthropoda</taxon>
        <taxon>Hexapoda</taxon>
        <taxon>Insecta</taxon>
        <taxon>Pterygota</taxon>
        <taxon>Neoptera</taxon>
        <taxon>Endopterygota</taxon>
        <taxon>Lepidoptera</taxon>
        <taxon>Glossata</taxon>
        <taxon>Ditrysia</taxon>
        <taxon>Papilionoidea</taxon>
        <taxon>Nymphalidae</taxon>
        <taxon>Satyrinae</taxon>
        <taxon>Satyrini</taxon>
        <taxon>Parargina</taxon>
        <taxon>Pararge</taxon>
    </lineage>
</organism>
<comment type="caution">
    <text evidence="2">The sequence shown here is derived from an EMBL/GenBank/DDBJ whole genome shotgun (WGS) entry which is preliminary data.</text>
</comment>
<dbReference type="OrthoDB" id="7437628at2759"/>
<sequence>LFGSVSSEDDTNTDESQIPTEKEQALHDLSDDQNEDEPETVQPILEESLESTRKNTMKYMTEKFQKLISVRHATPGAGAVERMKISSLNVCRI</sequence>
<protein>
    <submittedName>
        <fullName evidence="2">Jg20701 protein</fullName>
    </submittedName>
</protein>
<proteinExistence type="predicted"/>
<dbReference type="AlphaFoldDB" id="A0A8S4QXA5"/>
<feature type="compositionally biased region" description="Basic and acidic residues" evidence="1">
    <location>
        <begin position="20"/>
        <end position="30"/>
    </location>
</feature>
<name>A0A8S4QXA5_9NEOP</name>
<feature type="non-terminal residue" evidence="2">
    <location>
        <position position="93"/>
    </location>
</feature>
<evidence type="ECO:0000313" key="3">
    <source>
        <dbReference type="Proteomes" id="UP000838756"/>
    </source>
</evidence>
<reference evidence="2" key="1">
    <citation type="submission" date="2022-03" db="EMBL/GenBank/DDBJ databases">
        <authorList>
            <person name="Lindestad O."/>
        </authorList>
    </citation>
    <scope>NUCLEOTIDE SEQUENCE</scope>
</reference>
<evidence type="ECO:0000256" key="1">
    <source>
        <dbReference type="SAM" id="MobiDB-lite"/>
    </source>
</evidence>
<gene>
    <name evidence="2" type="primary">jg20701</name>
    <name evidence="2" type="ORF">PAEG_LOCUS6772</name>
</gene>